<protein>
    <submittedName>
        <fullName evidence="2">Uncharacterized protein</fullName>
    </submittedName>
</protein>
<accession>A0A1Y2L2M4</accession>
<evidence type="ECO:0000256" key="1">
    <source>
        <dbReference type="SAM" id="MobiDB-lite"/>
    </source>
</evidence>
<reference evidence="2 3" key="1">
    <citation type="submission" date="2014-03" db="EMBL/GenBank/DDBJ databases">
        <title>The draft genome sequence of Thalassospira mesophila JCM 18969.</title>
        <authorList>
            <person name="Lai Q."/>
            <person name="Shao Z."/>
        </authorList>
    </citation>
    <scope>NUCLEOTIDE SEQUENCE [LARGE SCALE GENOMIC DNA]</scope>
    <source>
        <strain evidence="2 3">JCM 18969</strain>
    </source>
</reference>
<keyword evidence="3" id="KW-1185">Reference proteome</keyword>
<evidence type="ECO:0000313" key="2">
    <source>
        <dbReference type="EMBL" id="OSQ39729.1"/>
    </source>
</evidence>
<evidence type="ECO:0000313" key="3">
    <source>
        <dbReference type="Proteomes" id="UP000193391"/>
    </source>
</evidence>
<dbReference type="OrthoDB" id="7346772at2"/>
<proteinExistence type="predicted"/>
<organism evidence="2 3">
    <name type="scientific">Thalassospira mesophila</name>
    <dbReference type="NCBI Taxonomy" id="1293891"/>
    <lineage>
        <taxon>Bacteria</taxon>
        <taxon>Pseudomonadati</taxon>
        <taxon>Pseudomonadota</taxon>
        <taxon>Alphaproteobacteria</taxon>
        <taxon>Rhodospirillales</taxon>
        <taxon>Thalassospiraceae</taxon>
        <taxon>Thalassospira</taxon>
    </lineage>
</organism>
<feature type="region of interest" description="Disordered" evidence="1">
    <location>
        <begin position="79"/>
        <end position="115"/>
    </location>
</feature>
<sequence length="222" mass="22207">MAQGQMALLKRLLQGSVSSVATIVLAVTPLLAHTARDGFCPITTQTAGTTGNADTDICAHHISAGAGTYAGSMQRSGGGISFDTASGPSPNGDDAVGAPDNGSLPKSGTVANGYAGPRYSEGANALSDLPPGMGDPSGMAGELPHVIWHVFGAPAGSDIGLEQERKFIRDGWPTSPQKIGHKNDLVANEPATKLCNDGKCPAIVAPQGAKGVTGSTTGTSGT</sequence>
<dbReference type="RefSeq" id="WP_085580867.1">
    <property type="nucleotide sequence ID" value="NZ_JFKA01000002.1"/>
</dbReference>
<name>A0A1Y2L2M4_9PROT</name>
<comment type="caution">
    <text evidence="2">The sequence shown here is derived from an EMBL/GenBank/DDBJ whole genome shotgun (WGS) entry which is preliminary data.</text>
</comment>
<dbReference type="Proteomes" id="UP000193391">
    <property type="component" value="Unassembled WGS sequence"/>
</dbReference>
<gene>
    <name evidence="2" type="ORF">TMES_07140</name>
</gene>
<dbReference type="AlphaFoldDB" id="A0A1Y2L2M4"/>
<dbReference type="EMBL" id="JFKA01000002">
    <property type="protein sequence ID" value="OSQ39729.1"/>
    <property type="molecule type" value="Genomic_DNA"/>
</dbReference>